<keyword evidence="4" id="KW-0970">Cilium biogenesis/degradation</keyword>
<sequence>MRSEQARHASELNDNLRAEQRRWRQCISDAQAQQGDQQRHIEALEARLDTAVEALSLEYKNLCAALPKILPAVSNTPKSAVTQGPFAAATPKVNGLEYVEHQIRPEIQSEPDLRPCMVLSAGGVLGTSGDVWVRGQGQASLPNSPRTRAAPAEAARVPRVPPQAAAQQAATQQAATQPAEALTTTRAYSNERLALIAGQQRVAAWILSAHSQSQRATACGLLLKLCSGAMAEEDEYVAGTIATIGSLITKPKMTEKYLKKPPFRFLHDIVMEVTKKTTFGQGLFTPEECDSGNLSDKQAKLDFLNKAISVTCFALGESIDVSANKIVAGLEPEKTNAWLQRLHAAATTCAGEKSDQAVARVQSGELVGAAKEKKKKPKEDAPPPPPAEGGDEDEAKKEEERRKRAERKKREEEKKRKEAEDAAAANEPPAPPAPSLDDEEERRKEEKRQKDEERRRRKEEERRLQEEQRRAEEAAAEAQAAEARAAEEMRRAEEAQAIAATEDFQEPPPAPPGAMSEGPFASTDEIAQRAEAALAQRAADTGRPRTAGRKPPKVTSKVTTTEQATAPSNVAAPVVIAEGAGGDDQEEDMFETGQPGAAPPPPPPPVDDGGQHGALVSDLLAEKKKEEERENRERLKKEEEETREEFDDGKGIKMKLRRKKDTGSSLAEVDPVKLGESIQSLCQAANPLGKSIDLVHQDIANMGKELDHWKQAYREASDAYTRQLKMTEDQLQPLYQKIAELDDKIAEQRSKIRNSRSRISKNDLKVQQLLESVVMVR</sequence>
<dbReference type="InterPro" id="IPR040468">
    <property type="entry name" value="TRAF3IP1_N"/>
</dbReference>
<dbReference type="PANTHER" id="PTHR31363:SF0">
    <property type="entry name" value="TRAF3-INTERACTING PROTEIN 1"/>
    <property type="match status" value="1"/>
</dbReference>
<dbReference type="EMBL" id="CAMXCT010003957">
    <property type="protein sequence ID" value="CAI4007051.1"/>
    <property type="molecule type" value="Genomic_DNA"/>
</dbReference>
<proteinExistence type="inferred from homology"/>
<feature type="region of interest" description="Disordered" evidence="11">
    <location>
        <begin position="368"/>
        <end position="648"/>
    </location>
</feature>
<evidence type="ECO:0000256" key="2">
    <source>
        <dbReference type="ARBA" id="ARBA00004430"/>
    </source>
</evidence>
<keyword evidence="6" id="KW-0206">Cytoskeleton</keyword>
<evidence type="ECO:0000256" key="10">
    <source>
        <dbReference type="SAM" id="Coils"/>
    </source>
</evidence>
<evidence type="ECO:0000256" key="4">
    <source>
        <dbReference type="ARBA" id="ARBA00022794"/>
    </source>
</evidence>
<gene>
    <name evidence="14" type="ORF">C1SCF055_LOCUS32634</name>
</gene>
<evidence type="ECO:0000256" key="3">
    <source>
        <dbReference type="ARBA" id="ARBA00022490"/>
    </source>
</evidence>
<feature type="coiled-coil region" evidence="10">
    <location>
        <begin position="710"/>
        <end position="758"/>
    </location>
</feature>
<feature type="compositionally biased region" description="Basic and acidic residues" evidence="11">
    <location>
        <begin position="394"/>
        <end position="420"/>
    </location>
</feature>
<name>A0A9P1DCA1_9DINO</name>
<comment type="subcellular location">
    <subcellularLocation>
        <location evidence="2">Cytoplasm</location>
        <location evidence="2">Cytoskeleton</location>
        <location evidence="2">Cilium axoneme</location>
    </subcellularLocation>
    <subcellularLocation>
        <location evidence="1">Cytoplasm</location>
        <location evidence="1">Cytoskeleton</location>
        <location evidence="1">Cilium basal body</location>
    </subcellularLocation>
</comment>
<evidence type="ECO:0000256" key="1">
    <source>
        <dbReference type="ARBA" id="ARBA00004120"/>
    </source>
</evidence>
<keyword evidence="7" id="KW-0966">Cell projection</keyword>
<feature type="compositionally biased region" description="Low complexity" evidence="11">
    <location>
        <begin position="529"/>
        <end position="539"/>
    </location>
</feature>
<dbReference type="InterPro" id="IPR042576">
    <property type="entry name" value="TRAF3IP1_N_sf"/>
</dbReference>
<feature type="compositionally biased region" description="Pro residues" evidence="11">
    <location>
        <begin position="597"/>
        <end position="606"/>
    </location>
</feature>
<dbReference type="GO" id="GO:0005930">
    <property type="term" value="C:axoneme"/>
    <property type="evidence" value="ECO:0007669"/>
    <property type="project" value="UniProtKB-SubCell"/>
</dbReference>
<evidence type="ECO:0000313" key="16">
    <source>
        <dbReference type="Proteomes" id="UP001152797"/>
    </source>
</evidence>
<dbReference type="Gene3D" id="1.10.418.50">
    <property type="entry name" value="Microtubule-binding protein MIP-T3"/>
    <property type="match status" value="1"/>
</dbReference>
<dbReference type="Proteomes" id="UP001152797">
    <property type="component" value="Unassembled WGS sequence"/>
</dbReference>
<reference evidence="14" key="1">
    <citation type="submission" date="2022-10" db="EMBL/GenBank/DDBJ databases">
        <authorList>
            <person name="Chen Y."/>
            <person name="Dougan E. K."/>
            <person name="Chan C."/>
            <person name="Rhodes N."/>
            <person name="Thang M."/>
        </authorList>
    </citation>
    <scope>NUCLEOTIDE SEQUENCE</scope>
</reference>
<dbReference type="GO" id="GO:0048513">
    <property type="term" value="P:animal organ development"/>
    <property type="evidence" value="ECO:0007669"/>
    <property type="project" value="UniProtKB-ARBA"/>
</dbReference>
<feature type="domain" description="TRAF3-interacting protein 1 C-terminal" evidence="13">
    <location>
        <begin position="608"/>
        <end position="773"/>
    </location>
</feature>
<dbReference type="EMBL" id="CAMXCT030003957">
    <property type="protein sequence ID" value="CAL4794363.1"/>
    <property type="molecule type" value="Genomic_DNA"/>
</dbReference>
<reference evidence="15 16" key="2">
    <citation type="submission" date="2024-05" db="EMBL/GenBank/DDBJ databases">
        <authorList>
            <person name="Chen Y."/>
            <person name="Shah S."/>
            <person name="Dougan E. K."/>
            <person name="Thang M."/>
            <person name="Chan C."/>
        </authorList>
    </citation>
    <scope>NUCLEOTIDE SEQUENCE [LARGE SCALE GENOMIC DNA]</scope>
</reference>
<dbReference type="Pfam" id="PF10243">
    <property type="entry name" value="MIP-T3"/>
    <property type="match status" value="1"/>
</dbReference>
<evidence type="ECO:0000256" key="11">
    <source>
        <dbReference type="SAM" id="MobiDB-lite"/>
    </source>
</evidence>
<dbReference type="EMBL" id="CAMXCT020003957">
    <property type="protein sequence ID" value="CAL1160426.1"/>
    <property type="molecule type" value="Genomic_DNA"/>
</dbReference>
<comment type="similarity">
    <text evidence="8">Belongs to the TRAF3IP1 family.</text>
</comment>
<feature type="region of interest" description="Disordered" evidence="11">
    <location>
        <begin position="135"/>
        <end position="154"/>
    </location>
</feature>
<organism evidence="14">
    <name type="scientific">Cladocopium goreaui</name>
    <dbReference type="NCBI Taxonomy" id="2562237"/>
    <lineage>
        <taxon>Eukaryota</taxon>
        <taxon>Sar</taxon>
        <taxon>Alveolata</taxon>
        <taxon>Dinophyceae</taxon>
        <taxon>Suessiales</taxon>
        <taxon>Symbiodiniaceae</taxon>
        <taxon>Cladocopium</taxon>
    </lineage>
</organism>
<feature type="compositionally biased region" description="Basic and acidic residues" evidence="11">
    <location>
        <begin position="441"/>
        <end position="473"/>
    </location>
</feature>
<evidence type="ECO:0000313" key="15">
    <source>
        <dbReference type="EMBL" id="CAL4794363.1"/>
    </source>
</evidence>
<evidence type="ECO:0000313" key="14">
    <source>
        <dbReference type="EMBL" id="CAI4007051.1"/>
    </source>
</evidence>
<keyword evidence="5 10" id="KW-0175">Coiled coil</keyword>
<evidence type="ECO:0000256" key="5">
    <source>
        <dbReference type="ARBA" id="ARBA00023054"/>
    </source>
</evidence>
<dbReference type="GO" id="GO:0030992">
    <property type="term" value="C:intraciliary transport particle B"/>
    <property type="evidence" value="ECO:0007669"/>
    <property type="project" value="TreeGrafter"/>
</dbReference>
<dbReference type="GO" id="GO:0036064">
    <property type="term" value="C:ciliary basal body"/>
    <property type="evidence" value="ECO:0007669"/>
    <property type="project" value="TreeGrafter"/>
</dbReference>
<feature type="domain" description="TRAF3-interacting protein 1 N-terminal" evidence="12">
    <location>
        <begin position="237"/>
        <end position="347"/>
    </location>
</feature>
<dbReference type="GO" id="GO:0008017">
    <property type="term" value="F:microtubule binding"/>
    <property type="evidence" value="ECO:0007669"/>
    <property type="project" value="InterPro"/>
</dbReference>
<keyword evidence="3" id="KW-0963">Cytoplasm</keyword>
<feature type="compositionally biased region" description="Acidic residues" evidence="11">
    <location>
        <begin position="581"/>
        <end position="590"/>
    </location>
</feature>
<feature type="compositionally biased region" description="Basic and acidic residues" evidence="11">
    <location>
        <begin position="484"/>
        <end position="494"/>
    </location>
</feature>
<dbReference type="PANTHER" id="PTHR31363">
    <property type="entry name" value="TRAF3-INTERACTING PROTEIN 1"/>
    <property type="match status" value="1"/>
</dbReference>
<dbReference type="Pfam" id="PF17749">
    <property type="entry name" value="MIP-T3_C"/>
    <property type="match status" value="1"/>
</dbReference>
<dbReference type="InterPro" id="IPR041476">
    <property type="entry name" value="TRAF3IP1_C"/>
</dbReference>
<feature type="compositionally biased region" description="Basic and acidic residues" evidence="11">
    <location>
        <begin position="620"/>
        <end position="640"/>
    </location>
</feature>
<evidence type="ECO:0000256" key="7">
    <source>
        <dbReference type="ARBA" id="ARBA00023273"/>
    </source>
</evidence>
<evidence type="ECO:0000256" key="9">
    <source>
        <dbReference type="ARBA" id="ARBA00070492"/>
    </source>
</evidence>
<evidence type="ECO:0000259" key="12">
    <source>
        <dbReference type="Pfam" id="PF10243"/>
    </source>
</evidence>
<dbReference type="GO" id="GO:0060271">
    <property type="term" value="P:cilium assembly"/>
    <property type="evidence" value="ECO:0007669"/>
    <property type="project" value="TreeGrafter"/>
</dbReference>
<dbReference type="InterPro" id="IPR018799">
    <property type="entry name" value="TRAF3IP1"/>
</dbReference>
<dbReference type="GO" id="GO:0042073">
    <property type="term" value="P:intraciliary transport"/>
    <property type="evidence" value="ECO:0007669"/>
    <property type="project" value="TreeGrafter"/>
</dbReference>
<comment type="caution">
    <text evidence="14">The sequence shown here is derived from an EMBL/GenBank/DDBJ whole genome shotgun (WGS) entry which is preliminary data.</text>
</comment>
<dbReference type="GO" id="GO:0048731">
    <property type="term" value="P:system development"/>
    <property type="evidence" value="ECO:0007669"/>
    <property type="project" value="UniProtKB-ARBA"/>
</dbReference>
<protein>
    <recommendedName>
        <fullName evidence="9">TRAF3-interacting protein 1</fullName>
    </recommendedName>
</protein>
<dbReference type="OrthoDB" id="10258914at2759"/>
<dbReference type="AlphaFoldDB" id="A0A9P1DCA1"/>
<dbReference type="FunFam" id="1.10.418.50:FF:000001">
    <property type="entry name" value="TRAF3-interacting protein 1 isoform X1"/>
    <property type="match status" value="1"/>
</dbReference>
<accession>A0A9P1DCA1</accession>
<evidence type="ECO:0000256" key="8">
    <source>
        <dbReference type="ARBA" id="ARBA00043971"/>
    </source>
</evidence>
<feature type="compositionally biased region" description="Low complexity" evidence="11">
    <location>
        <begin position="145"/>
        <end position="154"/>
    </location>
</feature>
<keyword evidence="16" id="KW-1185">Reference proteome</keyword>
<evidence type="ECO:0000259" key="13">
    <source>
        <dbReference type="Pfam" id="PF17749"/>
    </source>
</evidence>
<dbReference type="GO" id="GO:0070507">
    <property type="term" value="P:regulation of microtubule cytoskeleton organization"/>
    <property type="evidence" value="ECO:0007669"/>
    <property type="project" value="TreeGrafter"/>
</dbReference>
<evidence type="ECO:0000256" key="6">
    <source>
        <dbReference type="ARBA" id="ARBA00023212"/>
    </source>
</evidence>